<evidence type="ECO:0000256" key="1">
    <source>
        <dbReference type="ARBA" id="ARBA00005614"/>
    </source>
</evidence>
<dbReference type="SUPFAM" id="SSF54975">
    <property type="entry name" value="Acylphosphatase/BLUF domain-like"/>
    <property type="match status" value="1"/>
</dbReference>
<evidence type="ECO:0000259" key="8">
    <source>
        <dbReference type="PROSITE" id="PS51160"/>
    </source>
</evidence>
<feature type="active site" evidence="5">
    <location>
        <position position="18"/>
    </location>
</feature>
<evidence type="ECO:0000256" key="3">
    <source>
        <dbReference type="ARBA" id="ARBA00015991"/>
    </source>
</evidence>
<dbReference type="PANTHER" id="PTHR47268">
    <property type="entry name" value="ACYLPHOSPHATASE"/>
    <property type="match status" value="1"/>
</dbReference>
<evidence type="ECO:0000313" key="10">
    <source>
        <dbReference type="Proteomes" id="UP000183557"/>
    </source>
</evidence>
<accession>A0A1I3VTT0</accession>
<dbReference type="AlphaFoldDB" id="A0A1I3VTT0"/>
<evidence type="ECO:0000256" key="7">
    <source>
        <dbReference type="RuleBase" id="RU004168"/>
    </source>
</evidence>
<dbReference type="GO" id="GO:0003998">
    <property type="term" value="F:acylphosphatase activity"/>
    <property type="evidence" value="ECO:0007669"/>
    <property type="project" value="UniProtKB-EC"/>
</dbReference>
<dbReference type="Gene3D" id="3.30.70.100">
    <property type="match status" value="1"/>
</dbReference>
<dbReference type="STRING" id="240302.BN982_01876"/>
<organism evidence="9 10">
    <name type="scientific">Halobacillus dabanensis</name>
    <dbReference type="NCBI Taxonomy" id="240302"/>
    <lineage>
        <taxon>Bacteria</taxon>
        <taxon>Bacillati</taxon>
        <taxon>Bacillota</taxon>
        <taxon>Bacilli</taxon>
        <taxon>Bacillales</taxon>
        <taxon>Bacillaceae</taxon>
        <taxon>Halobacillus</taxon>
    </lineage>
</organism>
<dbReference type="Proteomes" id="UP000183557">
    <property type="component" value="Unassembled WGS sequence"/>
</dbReference>
<protein>
    <recommendedName>
        <fullName evidence="3 5">Acylphosphatase</fullName>
        <ecNumber evidence="2 5">3.6.1.7</ecNumber>
    </recommendedName>
</protein>
<dbReference type="EMBL" id="FOSB01000006">
    <property type="protein sequence ID" value="SFJ98529.1"/>
    <property type="molecule type" value="Genomic_DNA"/>
</dbReference>
<gene>
    <name evidence="9" type="ORF">SAMN04487936_10631</name>
</gene>
<dbReference type="RefSeq" id="WP_075036655.1">
    <property type="nucleotide sequence ID" value="NZ_FOSB01000006.1"/>
</dbReference>
<dbReference type="PROSITE" id="PS00150">
    <property type="entry name" value="ACYLPHOSPHATASE_1"/>
    <property type="match status" value="1"/>
</dbReference>
<dbReference type="PROSITE" id="PS51160">
    <property type="entry name" value="ACYLPHOSPHATASE_3"/>
    <property type="match status" value="1"/>
</dbReference>
<dbReference type="Pfam" id="PF00708">
    <property type="entry name" value="Acylphosphatase"/>
    <property type="match status" value="1"/>
</dbReference>
<keyword evidence="10" id="KW-1185">Reference proteome</keyword>
<comment type="similarity">
    <text evidence="1 7">Belongs to the acylphosphatase family.</text>
</comment>
<dbReference type="PROSITE" id="PS00151">
    <property type="entry name" value="ACYLPHOSPHATASE_2"/>
    <property type="match status" value="1"/>
</dbReference>
<dbReference type="EC" id="3.6.1.7" evidence="2 5"/>
<evidence type="ECO:0000313" key="9">
    <source>
        <dbReference type="EMBL" id="SFJ98529.1"/>
    </source>
</evidence>
<dbReference type="InterPro" id="IPR036046">
    <property type="entry name" value="Acylphosphatase-like_dom_sf"/>
</dbReference>
<dbReference type="PRINTS" id="PR00112">
    <property type="entry name" value="ACYLPHPHTASE"/>
</dbReference>
<feature type="active site" evidence="5">
    <location>
        <position position="36"/>
    </location>
</feature>
<evidence type="ECO:0000256" key="2">
    <source>
        <dbReference type="ARBA" id="ARBA00012150"/>
    </source>
</evidence>
<evidence type="ECO:0000256" key="4">
    <source>
        <dbReference type="ARBA" id="ARBA00047645"/>
    </source>
</evidence>
<keyword evidence="5 6" id="KW-0378">Hydrolase</keyword>
<dbReference type="InterPro" id="IPR001792">
    <property type="entry name" value="Acylphosphatase-like_dom"/>
</dbReference>
<comment type="catalytic activity">
    <reaction evidence="4 5 6">
        <text>an acyl phosphate + H2O = a carboxylate + phosphate + H(+)</text>
        <dbReference type="Rhea" id="RHEA:14965"/>
        <dbReference type="ChEBI" id="CHEBI:15377"/>
        <dbReference type="ChEBI" id="CHEBI:15378"/>
        <dbReference type="ChEBI" id="CHEBI:29067"/>
        <dbReference type="ChEBI" id="CHEBI:43474"/>
        <dbReference type="ChEBI" id="CHEBI:59918"/>
        <dbReference type="EC" id="3.6.1.7"/>
    </reaction>
</comment>
<dbReference type="InterPro" id="IPR017968">
    <property type="entry name" value="Acylphosphatase_CS"/>
</dbReference>
<dbReference type="InterPro" id="IPR020456">
    <property type="entry name" value="Acylphosphatase"/>
</dbReference>
<evidence type="ECO:0000256" key="6">
    <source>
        <dbReference type="RuleBase" id="RU000553"/>
    </source>
</evidence>
<dbReference type="PANTHER" id="PTHR47268:SF4">
    <property type="entry name" value="ACYLPHOSPHATASE"/>
    <property type="match status" value="1"/>
</dbReference>
<evidence type="ECO:0000256" key="5">
    <source>
        <dbReference type="PROSITE-ProRule" id="PRU00520"/>
    </source>
</evidence>
<dbReference type="OrthoDB" id="9808093at2"/>
<sequence>MENRQITVHGRVQGVGFRAATKQIADQIGVNGWVKNQPDGTVLIEAEGKHEKMDEFIKQIDHGPTPFSKVEALDIEDNREMNHHKKFKVVH</sequence>
<reference evidence="10" key="1">
    <citation type="submission" date="2016-10" db="EMBL/GenBank/DDBJ databases">
        <authorList>
            <person name="Varghese N."/>
            <person name="Submissions S."/>
        </authorList>
    </citation>
    <scope>NUCLEOTIDE SEQUENCE [LARGE SCALE GENOMIC DNA]</scope>
    <source>
        <strain evidence="10">CGMCC 1.3704</strain>
    </source>
</reference>
<feature type="domain" description="Acylphosphatase-like" evidence="8">
    <location>
        <begin position="3"/>
        <end position="91"/>
    </location>
</feature>
<proteinExistence type="inferred from homology"/>
<name>A0A1I3VTT0_HALDA</name>